<comment type="caution">
    <text evidence="1">The sequence shown here is derived from an EMBL/GenBank/DDBJ whole genome shotgun (WGS) entry which is preliminary data.</text>
</comment>
<dbReference type="EMBL" id="JAADJZ010000013">
    <property type="protein sequence ID" value="KAF2870911.1"/>
    <property type="molecule type" value="Genomic_DNA"/>
</dbReference>
<protein>
    <submittedName>
        <fullName evidence="1">Uncharacterized protein</fullName>
    </submittedName>
</protein>
<dbReference type="AlphaFoldDB" id="A0A7C8I8M6"/>
<accession>A0A7C8I8M6</accession>
<organism evidence="1 2">
    <name type="scientific">Massariosphaeria phaeospora</name>
    <dbReference type="NCBI Taxonomy" id="100035"/>
    <lineage>
        <taxon>Eukaryota</taxon>
        <taxon>Fungi</taxon>
        <taxon>Dikarya</taxon>
        <taxon>Ascomycota</taxon>
        <taxon>Pezizomycotina</taxon>
        <taxon>Dothideomycetes</taxon>
        <taxon>Pleosporomycetidae</taxon>
        <taxon>Pleosporales</taxon>
        <taxon>Pleosporales incertae sedis</taxon>
        <taxon>Massariosphaeria</taxon>
    </lineage>
</organism>
<dbReference type="Proteomes" id="UP000481861">
    <property type="component" value="Unassembled WGS sequence"/>
</dbReference>
<reference evidence="1 2" key="1">
    <citation type="submission" date="2020-01" db="EMBL/GenBank/DDBJ databases">
        <authorList>
            <consortium name="DOE Joint Genome Institute"/>
            <person name="Haridas S."/>
            <person name="Albert R."/>
            <person name="Binder M."/>
            <person name="Bloem J."/>
            <person name="Labutti K."/>
            <person name="Salamov A."/>
            <person name="Andreopoulos B."/>
            <person name="Baker S.E."/>
            <person name="Barry K."/>
            <person name="Bills G."/>
            <person name="Bluhm B.H."/>
            <person name="Cannon C."/>
            <person name="Castanera R."/>
            <person name="Culley D.E."/>
            <person name="Daum C."/>
            <person name="Ezra D."/>
            <person name="Gonzalez J.B."/>
            <person name="Henrissat B."/>
            <person name="Kuo A."/>
            <person name="Liang C."/>
            <person name="Lipzen A."/>
            <person name="Lutzoni F."/>
            <person name="Magnuson J."/>
            <person name="Mondo S."/>
            <person name="Nolan M."/>
            <person name="Ohm R."/>
            <person name="Pangilinan J."/>
            <person name="Park H.-J.H."/>
            <person name="Ramirez L."/>
            <person name="Alfaro M."/>
            <person name="Sun H."/>
            <person name="Tritt A."/>
            <person name="Yoshinaga Y."/>
            <person name="Zwiers L.-H.L."/>
            <person name="Turgeon B.G."/>
            <person name="Goodwin S.B."/>
            <person name="Spatafora J.W."/>
            <person name="Crous P.W."/>
            <person name="Grigoriev I.V."/>
        </authorList>
    </citation>
    <scope>NUCLEOTIDE SEQUENCE [LARGE SCALE GENOMIC DNA]</scope>
    <source>
        <strain evidence="1 2">CBS 611.86</strain>
    </source>
</reference>
<evidence type="ECO:0000313" key="1">
    <source>
        <dbReference type="EMBL" id="KAF2870911.1"/>
    </source>
</evidence>
<keyword evidence="2" id="KW-1185">Reference proteome</keyword>
<proteinExistence type="predicted"/>
<evidence type="ECO:0000313" key="2">
    <source>
        <dbReference type="Proteomes" id="UP000481861"/>
    </source>
</evidence>
<sequence>MDSCIKFALQAAADAMRGIDDPLVLKSRVSRTVLRLEEKAAKAKEKLCRIQEQIDTLVPSTPPETVELDQQQYDLIRTWVNMWTVRLDAIKRKDTPHIDQNTVGQQLWAVQKEMERLVLRNLPLSMEEATRFENQLRVMHLTRNKNEWGIRS</sequence>
<gene>
    <name evidence="1" type="ORF">BDV95DRAFT_638986</name>
</gene>
<name>A0A7C8I8M6_9PLEO</name>